<evidence type="ECO:0000313" key="3">
    <source>
        <dbReference type="Proteomes" id="UP000659698"/>
    </source>
</evidence>
<reference evidence="2 3" key="1">
    <citation type="journal article" date="2019" name="Int. J. Syst. Evol. Microbiol.">
        <title>Rufibacter sediminis sp. nov., isolated from freshwater lake sediment.</title>
        <authorList>
            <person name="Qu J.H."/>
            <person name="Zhang L.J."/>
            <person name="Fu Y.H."/>
            <person name="Li H.F."/>
        </authorList>
    </citation>
    <scope>NUCLEOTIDE SEQUENCE [LARGE SCALE GENOMIC DNA]</scope>
    <source>
        <strain evidence="2 3">H-1</strain>
    </source>
</reference>
<proteinExistence type="predicted"/>
<accession>A0ABR6VU14</accession>
<evidence type="ECO:0000256" key="1">
    <source>
        <dbReference type="SAM" id="SignalP"/>
    </source>
</evidence>
<dbReference type="Proteomes" id="UP000659698">
    <property type="component" value="Unassembled WGS sequence"/>
</dbReference>
<sequence length="521" mass="60036">MCSPFRSNPCRCLLFLLLCWGALFSAQARQKKEKDKEKPAPPAQTYRVELESDSYDDDHTVHPLPDSTLLVVSTKRSSWFGKNDFQLTRFSRDLKQLWQTKHEHKNNQSLMQVTAERNTIYLLFSTLNNKKIILYKVNAVNGEASFSEHTLPSSYITIKEMAALDGQVFLNGLDRDNLNMMRLNPNEEEVKLLPAVFGMEDDLGEFRVDTLTHAVEFVVSETNGWRSRVQTKRLNTKGDVIGTYFIQPEMDYRNDKTLQSGRLTPGDTLSKVLLGTYGYRTSVYSMGLFTSDLSSNIQYFDFSKLDNFFEYLGPRAQRRMKAKFTRREAKGKPLVLRYRMLLHSLIPHPLGYALVGEIYYPQYRSHDIGQYSQYGDLAGRYPYLRPNRSSMSGYRFSHAIACVFDREGKLLWDNAYRLKNETYPELAPTVEAGVTPAGNVTLAYPEDEYIWFKTLKPNASISNEEKVEVRLQEENEKLVSSSNEGIVHWYGGNFIAFGFQRIRPAQGQARSVFYLQNMTFE</sequence>
<name>A0ABR6VU14_9BACT</name>
<gene>
    <name evidence="2" type="ORF">H7U12_11805</name>
</gene>
<keyword evidence="1" id="KW-0732">Signal</keyword>
<organism evidence="2 3">
    <name type="scientific">Rufibacter sediminis</name>
    <dbReference type="NCBI Taxonomy" id="2762756"/>
    <lineage>
        <taxon>Bacteria</taxon>
        <taxon>Pseudomonadati</taxon>
        <taxon>Bacteroidota</taxon>
        <taxon>Cytophagia</taxon>
        <taxon>Cytophagales</taxon>
        <taxon>Hymenobacteraceae</taxon>
        <taxon>Rufibacter</taxon>
    </lineage>
</organism>
<feature type="signal peptide" evidence="1">
    <location>
        <begin position="1"/>
        <end position="28"/>
    </location>
</feature>
<evidence type="ECO:0000313" key="2">
    <source>
        <dbReference type="EMBL" id="MBC3540367.1"/>
    </source>
</evidence>
<dbReference type="RefSeq" id="WP_186637974.1">
    <property type="nucleotide sequence ID" value="NZ_JACOAF010000029.1"/>
</dbReference>
<comment type="caution">
    <text evidence="2">The sequence shown here is derived from an EMBL/GenBank/DDBJ whole genome shotgun (WGS) entry which is preliminary data.</text>
</comment>
<dbReference type="EMBL" id="JACOAF010000029">
    <property type="protein sequence ID" value="MBC3540367.1"/>
    <property type="molecule type" value="Genomic_DNA"/>
</dbReference>
<protein>
    <submittedName>
        <fullName evidence="2">Uncharacterized protein</fullName>
    </submittedName>
</protein>
<feature type="chain" id="PRO_5046657130" evidence="1">
    <location>
        <begin position="29"/>
        <end position="521"/>
    </location>
</feature>
<keyword evidence="3" id="KW-1185">Reference proteome</keyword>